<evidence type="ECO:0000259" key="2">
    <source>
        <dbReference type="Pfam" id="PF01557"/>
    </source>
</evidence>
<dbReference type="AlphaFoldDB" id="A0A7W6PQH0"/>
<dbReference type="Proteomes" id="UP000519897">
    <property type="component" value="Unassembled WGS sequence"/>
</dbReference>
<dbReference type="GO" id="GO:0034545">
    <property type="term" value="F:fumarylpyruvate hydrolase activity"/>
    <property type="evidence" value="ECO:0007669"/>
    <property type="project" value="UniProtKB-EC"/>
</dbReference>
<dbReference type="Gene3D" id="3.90.850.10">
    <property type="entry name" value="Fumarylacetoacetase-like, C-terminal domain"/>
    <property type="match status" value="1"/>
</dbReference>
<evidence type="ECO:0000313" key="3">
    <source>
        <dbReference type="EMBL" id="MBB4141897.1"/>
    </source>
</evidence>
<dbReference type="GO" id="GO:0018773">
    <property type="term" value="F:acetylpyruvate hydrolase activity"/>
    <property type="evidence" value="ECO:0007669"/>
    <property type="project" value="TreeGrafter"/>
</dbReference>
<keyword evidence="4" id="KW-1185">Reference proteome</keyword>
<gene>
    <name evidence="3" type="ORF">GGQ72_000396</name>
</gene>
<keyword evidence="3" id="KW-0670">Pyruvate</keyword>
<reference evidence="3 4" key="1">
    <citation type="submission" date="2020-08" db="EMBL/GenBank/DDBJ databases">
        <title>Genomic Encyclopedia of Type Strains, Phase IV (KMG-IV): sequencing the most valuable type-strain genomes for metagenomic binning, comparative biology and taxonomic classification.</title>
        <authorList>
            <person name="Goeker M."/>
        </authorList>
    </citation>
    <scope>NUCLEOTIDE SEQUENCE [LARGE SCALE GENOMIC DNA]</scope>
    <source>
        <strain evidence="3 4">DSM 29514</strain>
    </source>
</reference>
<comment type="caution">
    <text evidence="3">The sequence shown here is derived from an EMBL/GenBank/DDBJ whole genome shotgun (WGS) entry which is preliminary data.</text>
</comment>
<dbReference type="SUPFAM" id="SSF56529">
    <property type="entry name" value="FAH"/>
    <property type="match status" value="1"/>
</dbReference>
<organism evidence="3 4">
    <name type="scientific">Rhizobium rhizoryzae</name>
    <dbReference type="NCBI Taxonomy" id="451876"/>
    <lineage>
        <taxon>Bacteria</taxon>
        <taxon>Pseudomonadati</taxon>
        <taxon>Pseudomonadota</taxon>
        <taxon>Alphaproteobacteria</taxon>
        <taxon>Hyphomicrobiales</taxon>
        <taxon>Rhizobiaceae</taxon>
        <taxon>Rhizobium/Agrobacterium group</taxon>
        <taxon>Rhizobium</taxon>
    </lineage>
</organism>
<accession>A0A7W6PQH0</accession>
<protein>
    <submittedName>
        <fullName evidence="3">Fumarylpyruvate hydrolase</fullName>
        <ecNumber evidence="3">3.7.1.20</ecNumber>
    </submittedName>
</protein>
<dbReference type="PANTHER" id="PTHR11820">
    <property type="entry name" value="ACYLPYRUVASE"/>
    <property type="match status" value="1"/>
</dbReference>
<name>A0A7W6PQH0_9HYPH</name>
<dbReference type="EC" id="3.7.1.20" evidence="3"/>
<dbReference type="PANTHER" id="PTHR11820:SF90">
    <property type="entry name" value="FLUTATHIONE S-TRANSFERASE"/>
    <property type="match status" value="1"/>
</dbReference>
<proteinExistence type="predicted"/>
<feature type="domain" description="Fumarylacetoacetase-like C-terminal" evidence="2">
    <location>
        <begin position="31"/>
        <end position="230"/>
    </location>
</feature>
<keyword evidence="1" id="KW-0479">Metal-binding</keyword>
<dbReference type="Pfam" id="PF01557">
    <property type="entry name" value="FAA_hydrolase"/>
    <property type="match status" value="1"/>
</dbReference>
<dbReference type="InterPro" id="IPR011234">
    <property type="entry name" value="Fumarylacetoacetase-like_C"/>
</dbReference>
<evidence type="ECO:0000256" key="1">
    <source>
        <dbReference type="ARBA" id="ARBA00022723"/>
    </source>
</evidence>
<evidence type="ECO:0000313" key="4">
    <source>
        <dbReference type="Proteomes" id="UP000519897"/>
    </source>
</evidence>
<dbReference type="GO" id="GO:0046872">
    <property type="term" value="F:metal ion binding"/>
    <property type="evidence" value="ECO:0007669"/>
    <property type="project" value="UniProtKB-KW"/>
</dbReference>
<dbReference type="EMBL" id="JACIEC010000001">
    <property type="protein sequence ID" value="MBB4141897.1"/>
    <property type="molecule type" value="Genomic_DNA"/>
</dbReference>
<dbReference type="RefSeq" id="WP_062554232.1">
    <property type="nucleotide sequence ID" value="NZ_CP049250.1"/>
</dbReference>
<dbReference type="InterPro" id="IPR036663">
    <property type="entry name" value="Fumarylacetoacetase_C_sf"/>
</dbReference>
<sequence>MTDATTTVIPAPPLTLLPVKGSSATFPVRRVYCVGRNYADHAIEMGHDPSREPPFFFQKNPQNLVTDGRFPYPPLSEDVHFEVELVMALKAGGDNIALSDALDCVWGYGVGIDFTRRDLQAAIKKAGRPWEAAKAFEASAPVSALVPVETTGHPHTGAIWLDVNGERKQTGDMAQMIWKLPEIIVELSKLFTLAAGDIIMTGTPAGVGPIVRGDHIACAAEGVAEFSVTVI</sequence>
<keyword evidence="3" id="KW-0378">Hydrolase</keyword>